<reference evidence="3 4" key="1">
    <citation type="submission" date="2018-05" db="EMBL/GenBank/DDBJ databases">
        <title>Annotation of the Mycoplasma phocidae genome.</title>
        <authorList>
            <person name="Brown D.R."/>
            <person name="Kutish G.F."/>
            <person name="Frasca S.Jr."/>
        </authorList>
    </citation>
    <scope>NUCLEOTIDE SEQUENCE [LARGE SCALE GENOMIC DNA]</scope>
    <source>
        <strain evidence="3 4">105</strain>
    </source>
</reference>
<dbReference type="InterPro" id="IPR050721">
    <property type="entry name" value="Trk_Ktr_HKT_K-transport"/>
</dbReference>
<dbReference type="Proteomes" id="UP000252477">
    <property type="component" value="Chromosome"/>
</dbReference>
<dbReference type="AlphaFoldDB" id="A0A2Z5ISM7"/>
<feature type="domain" description="RCK N-terminal" evidence="1">
    <location>
        <begin position="7"/>
        <end position="122"/>
    </location>
</feature>
<sequence length="237" mass="26525">MKLFKKVREVCIIGIGRYGSAIADQLLKDRENNVRVVLVDGDEKHLIPYKDEVEMIYVADCAEQKTLEALNVTDFDVVIVSASNNIEIVAALAEMGVKSIIARATSPRHAQVLRQIGVTSIVSPEEEAGKRTALIVANPNLTLYSKNMVELQDGFVSASIHIKNVDMFNKKISELGFRNKYNVSVTMINRNNMTYLPEGDFEILENDLLTFIGKTEDIVDALEFCANSKNNRNTKER</sequence>
<dbReference type="InterPro" id="IPR003148">
    <property type="entry name" value="RCK_N"/>
</dbReference>
<protein>
    <submittedName>
        <fullName evidence="3">Potassium transporter KtrA</fullName>
    </submittedName>
</protein>
<dbReference type="Pfam" id="PF02080">
    <property type="entry name" value="TrkA_C"/>
    <property type="match status" value="1"/>
</dbReference>
<dbReference type="EMBL" id="CP029295">
    <property type="protein sequence ID" value="AXE60808.1"/>
    <property type="molecule type" value="Genomic_DNA"/>
</dbReference>
<dbReference type="Gene3D" id="3.30.70.1450">
    <property type="entry name" value="Regulator of K+ conductance, C-terminal domain"/>
    <property type="match status" value="1"/>
</dbReference>
<dbReference type="InterPro" id="IPR036291">
    <property type="entry name" value="NAD(P)-bd_dom_sf"/>
</dbReference>
<dbReference type="PANTHER" id="PTHR43833">
    <property type="entry name" value="POTASSIUM CHANNEL PROTEIN 2-RELATED-RELATED"/>
    <property type="match status" value="1"/>
</dbReference>
<dbReference type="PROSITE" id="PS51201">
    <property type="entry name" value="RCK_N"/>
    <property type="match status" value="1"/>
</dbReference>
<dbReference type="OrthoDB" id="9776294at2"/>
<dbReference type="Gene3D" id="3.40.50.720">
    <property type="entry name" value="NAD(P)-binding Rossmann-like Domain"/>
    <property type="match status" value="1"/>
</dbReference>
<dbReference type="SUPFAM" id="SSF51735">
    <property type="entry name" value="NAD(P)-binding Rossmann-fold domains"/>
    <property type="match status" value="1"/>
</dbReference>
<evidence type="ECO:0000259" key="1">
    <source>
        <dbReference type="PROSITE" id="PS51201"/>
    </source>
</evidence>
<organism evidence="3 4">
    <name type="scientific">[Mycoplasma] phocae</name>
    <dbReference type="NCBI Taxonomy" id="142651"/>
    <lineage>
        <taxon>Bacteria</taxon>
        <taxon>Bacillati</taxon>
        <taxon>Mycoplasmatota</taxon>
        <taxon>Mycoplasmoidales</taxon>
        <taxon>Metamycoplasmataceae</taxon>
        <taxon>Metamycoplasma</taxon>
    </lineage>
</organism>
<dbReference type="PROSITE" id="PS51202">
    <property type="entry name" value="RCK_C"/>
    <property type="match status" value="1"/>
</dbReference>
<dbReference type="InterPro" id="IPR006037">
    <property type="entry name" value="RCK_C"/>
</dbReference>
<gene>
    <name evidence="3" type="ORF">DA803_01750</name>
</gene>
<evidence type="ECO:0000313" key="4">
    <source>
        <dbReference type="Proteomes" id="UP000252477"/>
    </source>
</evidence>
<accession>A0A2Z5ISM7</accession>
<dbReference type="Pfam" id="PF02254">
    <property type="entry name" value="TrkA_N"/>
    <property type="match status" value="1"/>
</dbReference>
<dbReference type="SUPFAM" id="SSF116726">
    <property type="entry name" value="TrkA C-terminal domain-like"/>
    <property type="match status" value="1"/>
</dbReference>
<dbReference type="GO" id="GO:0008324">
    <property type="term" value="F:monoatomic cation transmembrane transporter activity"/>
    <property type="evidence" value="ECO:0007669"/>
    <property type="project" value="InterPro"/>
</dbReference>
<dbReference type="GO" id="GO:0006813">
    <property type="term" value="P:potassium ion transport"/>
    <property type="evidence" value="ECO:0007669"/>
    <property type="project" value="InterPro"/>
</dbReference>
<proteinExistence type="predicted"/>
<feature type="domain" description="RCK C-terminal" evidence="2">
    <location>
        <begin position="141"/>
        <end position="227"/>
    </location>
</feature>
<evidence type="ECO:0000259" key="2">
    <source>
        <dbReference type="PROSITE" id="PS51202"/>
    </source>
</evidence>
<keyword evidence="4" id="KW-1185">Reference proteome</keyword>
<dbReference type="PANTHER" id="PTHR43833:SF7">
    <property type="entry name" value="KTR SYSTEM POTASSIUM UPTAKE PROTEIN C"/>
    <property type="match status" value="1"/>
</dbReference>
<evidence type="ECO:0000313" key="3">
    <source>
        <dbReference type="EMBL" id="AXE60808.1"/>
    </source>
</evidence>
<dbReference type="KEGG" id="mpho:DA803_01750"/>
<dbReference type="InterPro" id="IPR036721">
    <property type="entry name" value="RCK_C_sf"/>
</dbReference>
<dbReference type="RefSeq" id="WP_114190916.1">
    <property type="nucleotide sequence ID" value="NZ_CP029295.1"/>
</dbReference>
<name>A0A2Z5ISM7_9BACT</name>